<feature type="transmembrane region" description="Helical" evidence="8">
    <location>
        <begin position="923"/>
        <end position="941"/>
    </location>
</feature>
<dbReference type="PANTHER" id="PTHR31082:SF4">
    <property type="entry name" value="PHEROMONE-REGULATED MEMBRANE PROTEIN 10"/>
    <property type="match status" value="1"/>
</dbReference>
<dbReference type="AlphaFoldDB" id="A0A376B585"/>
<feature type="transmembrane region" description="Helical" evidence="8">
    <location>
        <begin position="742"/>
        <end position="762"/>
    </location>
</feature>
<feature type="compositionally biased region" description="Polar residues" evidence="7">
    <location>
        <begin position="384"/>
        <end position="401"/>
    </location>
</feature>
<feature type="compositionally biased region" description="Polar residues" evidence="7">
    <location>
        <begin position="165"/>
        <end position="178"/>
    </location>
</feature>
<feature type="region of interest" description="Disordered" evidence="7">
    <location>
        <begin position="164"/>
        <end position="351"/>
    </location>
</feature>
<feature type="transmembrane region" description="Helical" evidence="8">
    <location>
        <begin position="774"/>
        <end position="796"/>
    </location>
</feature>
<feature type="compositionally biased region" description="Polar residues" evidence="7">
    <location>
        <begin position="486"/>
        <end position="500"/>
    </location>
</feature>
<feature type="compositionally biased region" description="Basic and acidic residues" evidence="7">
    <location>
        <begin position="210"/>
        <end position="234"/>
    </location>
</feature>
<sequence>MSSTYKFSKNKKKGIYRPSFKSNKNATENLKDNSNSTNSSKSDLSNEATETNNINMSNSASQLPIFKSNRLKAVQNNPFSSANISTAAHSNGVDNNDEQNGINQGIDIIEKDAVNTMLNNNHLERTSLESENNHDAAEHSNMASQQIFSSDKLQDYYNNKKRNILKNQGDGSYDNDNQNYKDSDDNAKEEEEEEEISNQLKTNNNQDYYDNEKSEYNMRVSKRDANKYQDDGKRNSYSSYSYSTTNSSSSADNAKDAQNMNKDDDTEENKIDHFKQFFHRRNTIKAKEPNPTNSKEYDHGNSGADEEETDGISKFFNNTFGSNGLVPFLNNNSNEKSTDREDLGNSDEIENGIPLDDIKNTAQNIVKTHLALNNDSSQDHRQHSVSSSAVTNDDSNVSGTETDVYDNIASPHTTAYDGNTLNNSITNNDSAFFVNNAQRYDNENLDDDYDMLLGNDSYIERPKKVRGGILGSLLKLYQQEEGSLKSELSLNSQKHQTPSASEDEGQEIPENLKKRGKITFKTPYLKKRRNLQQQTISEEDHPNGELPKFKSARPKYSKIRPSKLKKKMLAEARITVHIADLLQRQRFILRMCKALMLYGAPTHRLEEYMIMTSRVLEIDGQFLYVPGCMIVSFGDATTRTSEVQLVRCNQGLNLWKLHKVHSIYKQVVHDLLGVAEANFAIDSILSEKNLYPPWICVLLYGIASAMVTPFSFGGDWINLAISFFIGSCVGFLQFVVSQRSFLYSNVFEVTASIVVSFCGRALGSIPKSNICFGAVVQGSLALILPGYIILCGSLELQSRNLVAGSVRMFYAIIYSLFLGFGITLGAALFGWLYKGASNETTCSKNVSDWYRFLFVPMFSICLGLINQARWIQLPVMTLISCTGYVVTYWSGKHFSNATEFTSAMAAFVIGILGNLYSRVFKGLAVSAILPAIFVQVPSGIASKSSLLSGVQVANNIVNSTSSAANESDLSSSMSFGVTMIEVSIGISVGLFASTLVVYPFGKKRTGLFTL</sequence>
<feature type="compositionally biased region" description="Low complexity" evidence="7">
    <location>
        <begin position="235"/>
        <end position="250"/>
    </location>
</feature>
<evidence type="ECO:0000259" key="9">
    <source>
        <dbReference type="Pfam" id="PF06738"/>
    </source>
</evidence>
<feature type="transmembrane region" description="Helical" evidence="8">
    <location>
        <begin position="897"/>
        <end position="916"/>
    </location>
</feature>
<dbReference type="GO" id="GO:0022857">
    <property type="term" value="F:transmembrane transporter activity"/>
    <property type="evidence" value="ECO:0007669"/>
    <property type="project" value="InterPro"/>
</dbReference>
<feature type="compositionally biased region" description="Polar residues" evidence="7">
    <location>
        <begin position="197"/>
        <end position="208"/>
    </location>
</feature>
<feature type="transmembrane region" description="Helical" evidence="8">
    <location>
        <begin position="808"/>
        <end position="829"/>
    </location>
</feature>
<feature type="region of interest" description="Disordered" evidence="7">
    <location>
        <begin position="529"/>
        <end position="554"/>
    </location>
</feature>
<dbReference type="PANTHER" id="PTHR31082">
    <property type="entry name" value="PHEROMONE-REGULATED MEMBRANE PROTEIN 10"/>
    <property type="match status" value="1"/>
</dbReference>
<evidence type="ECO:0000256" key="8">
    <source>
        <dbReference type="SAM" id="Phobius"/>
    </source>
</evidence>
<dbReference type="OrthoDB" id="3971426at2759"/>
<gene>
    <name evidence="11" type="ORF">SCODWIG_01618</name>
</gene>
<dbReference type="EMBL" id="UFAJ01000218">
    <property type="protein sequence ID" value="SSD59857.1"/>
    <property type="molecule type" value="Genomic_DNA"/>
</dbReference>
<dbReference type="VEuPathDB" id="FungiDB:SCODWIG_01618"/>
<feature type="region of interest" description="Disordered" evidence="7">
    <location>
        <begin position="372"/>
        <end position="405"/>
    </location>
</feature>
<evidence type="ECO:0000256" key="6">
    <source>
        <dbReference type="ARBA" id="ARBA00034125"/>
    </source>
</evidence>
<dbReference type="InterPro" id="IPR010619">
    <property type="entry name" value="ThrE-like_N"/>
</dbReference>
<organism evidence="11 12">
    <name type="scientific">Saccharomycodes ludwigii</name>
    <dbReference type="NCBI Taxonomy" id="36035"/>
    <lineage>
        <taxon>Eukaryota</taxon>
        <taxon>Fungi</taxon>
        <taxon>Dikarya</taxon>
        <taxon>Ascomycota</taxon>
        <taxon>Saccharomycotina</taxon>
        <taxon>Saccharomycetes</taxon>
        <taxon>Saccharomycodales</taxon>
        <taxon>Saccharomycodaceae</taxon>
        <taxon>Saccharomycodes</taxon>
    </lineage>
</organism>
<evidence type="ECO:0000256" key="3">
    <source>
        <dbReference type="ARBA" id="ARBA00022692"/>
    </source>
</evidence>
<proteinExistence type="inferred from homology"/>
<feature type="compositionally biased region" description="Acidic residues" evidence="7">
    <location>
        <begin position="187"/>
        <end position="196"/>
    </location>
</feature>
<feature type="region of interest" description="Disordered" evidence="7">
    <location>
        <begin position="82"/>
        <end position="101"/>
    </location>
</feature>
<evidence type="ECO:0000256" key="5">
    <source>
        <dbReference type="ARBA" id="ARBA00023136"/>
    </source>
</evidence>
<feature type="transmembrane region" description="Helical" evidence="8">
    <location>
        <begin position="975"/>
        <end position="998"/>
    </location>
</feature>
<evidence type="ECO:0000256" key="4">
    <source>
        <dbReference type="ARBA" id="ARBA00022989"/>
    </source>
</evidence>
<feature type="domain" description="Threonine/Serine exporter ThrE" evidence="10">
    <location>
        <begin position="852"/>
        <end position="995"/>
    </location>
</feature>
<dbReference type="Pfam" id="PF12821">
    <property type="entry name" value="ThrE_2"/>
    <property type="match status" value="1"/>
</dbReference>
<evidence type="ECO:0000313" key="11">
    <source>
        <dbReference type="EMBL" id="SSD59857.1"/>
    </source>
</evidence>
<protein>
    <recommendedName>
        <fullName evidence="2">Pheromone-regulated membrane protein 10</fullName>
    </recommendedName>
</protein>
<feature type="region of interest" description="Disordered" evidence="7">
    <location>
        <begin position="128"/>
        <end position="148"/>
    </location>
</feature>
<feature type="compositionally biased region" description="Basic and acidic residues" evidence="7">
    <location>
        <begin position="128"/>
        <end position="138"/>
    </location>
</feature>
<feature type="transmembrane region" description="Helical" evidence="8">
    <location>
        <begin position="690"/>
        <end position="710"/>
    </location>
</feature>
<feature type="domain" description="Threonine/serine exporter-like N-terminal" evidence="9">
    <location>
        <begin position="586"/>
        <end position="828"/>
    </location>
</feature>
<evidence type="ECO:0000256" key="7">
    <source>
        <dbReference type="SAM" id="MobiDB-lite"/>
    </source>
</evidence>
<evidence type="ECO:0000256" key="1">
    <source>
        <dbReference type="ARBA" id="ARBA00004141"/>
    </source>
</evidence>
<feature type="region of interest" description="Disordered" evidence="7">
    <location>
        <begin position="1"/>
        <end position="56"/>
    </location>
</feature>
<evidence type="ECO:0000313" key="12">
    <source>
        <dbReference type="Proteomes" id="UP000262825"/>
    </source>
</evidence>
<comment type="subcellular location">
    <subcellularLocation>
        <location evidence="1">Membrane</location>
        <topology evidence="1">Multi-pass membrane protein</topology>
    </subcellularLocation>
</comment>
<dbReference type="InterPro" id="IPR024528">
    <property type="entry name" value="ThrE_2"/>
</dbReference>
<name>A0A376B585_9ASCO</name>
<dbReference type="GO" id="GO:0016020">
    <property type="term" value="C:membrane"/>
    <property type="evidence" value="ECO:0007669"/>
    <property type="project" value="UniProtKB-SubCell"/>
</dbReference>
<keyword evidence="5 8" id="KW-0472">Membrane</keyword>
<accession>A0A376B585</accession>
<feature type="compositionally biased region" description="Polar residues" evidence="7">
    <location>
        <begin position="47"/>
        <end position="56"/>
    </location>
</feature>
<reference evidence="12" key="1">
    <citation type="submission" date="2018-06" db="EMBL/GenBank/DDBJ databases">
        <authorList>
            <person name="Guldener U."/>
        </authorList>
    </citation>
    <scope>NUCLEOTIDE SEQUENCE [LARGE SCALE GENOMIC DNA]</scope>
    <source>
        <strain evidence="12">UTAD17</strain>
    </source>
</reference>
<feature type="transmembrane region" description="Helical" evidence="8">
    <location>
        <begin position="849"/>
        <end position="866"/>
    </location>
</feature>
<evidence type="ECO:0000259" key="10">
    <source>
        <dbReference type="Pfam" id="PF12821"/>
    </source>
</evidence>
<dbReference type="Proteomes" id="UP000262825">
    <property type="component" value="Unassembled WGS sequence"/>
</dbReference>
<comment type="similarity">
    <text evidence="6">Belongs to the ThrE exporter (TC 2.A.79) family.</text>
</comment>
<keyword evidence="4 8" id="KW-1133">Transmembrane helix</keyword>
<keyword evidence="12" id="KW-1185">Reference proteome</keyword>
<dbReference type="Pfam" id="PF06738">
    <property type="entry name" value="ThrE"/>
    <property type="match status" value="1"/>
</dbReference>
<evidence type="ECO:0000256" key="2">
    <source>
        <dbReference type="ARBA" id="ARBA00019535"/>
    </source>
</evidence>
<feature type="compositionally biased region" description="Low complexity" evidence="7">
    <location>
        <begin position="32"/>
        <end position="46"/>
    </location>
</feature>
<dbReference type="InterPro" id="IPR051361">
    <property type="entry name" value="ThrE/Ser_Exporter"/>
</dbReference>
<feature type="transmembrane region" description="Helical" evidence="8">
    <location>
        <begin position="716"/>
        <end position="735"/>
    </location>
</feature>
<feature type="region of interest" description="Disordered" evidence="7">
    <location>
        <begin position="486"/>
        <end position="513"/>
    </location>
</feature>
<keyword evidence="3 8" id="KW-0812">Transmembrane</keyword>